<feature type="transmembrane region" description="Helical" evidence="1">
    <location>
        <begin position="105"/>
        <end position="129"/>
    </location>
</feature>
<feature type="transmembrane region" description="Helical" evidence="1">
    <location>
        <begin position="28"/>
        <end position="51"/>
    </location>
</feature>
<keyword evidence="3" id="KW-1185">Reference proteome</keyword>
<feature type="transmembrane region" description="Helical" evidence="1">
    <location>
        <begin position="185"/>
        <end position="205"/>
    </location>
</feature>
<dbReference type="RefSeq" id="XP_066088097.1">
    <property type="nucleotide sequence ID" value="XM_066232000.1"/>
</dbReference>
<feature type="transmembrane region" description="Helical" evidence="1">
    <location>
        <begin position="72"/>
        <end position="93"/>
    </location>
</feature>
<organism evidence="2 3">
    <name type="scientific">Kwoniella europaea PYCC6329</name>
    <dbReference type="NCBI Taxonomy" id="1423913"/>
    <lineage>
        <taxon>Eukaryota</taxon>
        <taxon>Fungi</taxon>
        <taxon>Dikarya</taxon>
        <taxon>Basidiomycota</taxon>
        <taxon>Agaricomycotina</taxon>
        <taxon>Tremellomycetes</taxon>
        <taxon>Tremellales</taxon>
        <taxon>Cryptococcaceae</taxon>
        <taxon>Kwoniella</taxon>
    </lineage>
</organism>
<proteinExistence type="predicted"/>
<evidence type="ECO:0008006" key="4">
    <source>
        <dbReference type="Google" id="ProtNLM"/>
    </source>
</evidence>
<dbReference type="Proteomes" id="UP001358614">
    <property type="component" value="Chromosome 3"/>
</dbReference>
<name>A0AAX4KUM3_9TREE</name>
<accession>A0AAX4KUM3</accession>
<keyword evidence="1" id="KW-0812">Transmembrane</keyword>
<dbReference type="GO" id="GO:0035838">
    <property type="term" value="C:growing cell tip"/>
    <property type="evidence" value="ECO:0007669"/>
    <property type="project" value="TreeGrafter"/>
</dbReference>
<dbReference type="AlphaFoldDB" id="A0AAX4KUM3"/>
<dbReference type="EMBL" id="CP144091">
    <property type="protein sequence ID" value="WWD10130.1"/>
    <property type="molecule type" value="Genomic_DNA"/>
</dbReference>
<keyword evidence="1" id="KW-1133">Transmembrane helix</keyword>
<protein>
    <recommendedName>
        <fullName evidence="4">Integral membrane protein</fullName>
    </recommendedName>
</protein>
<evidence type="ECO:0000256" key="1">
    <source>
        <dbReference type="SAM" id="Phobius"/>
    </source>
</evidence>
<keyword evidence="1" id="KW-0472">Membrane</keyword>
<sequence length="246" mass="27241">MLVCHPACNNNAHSCNISIWVGEKKIPYGAHVIILFTLAFAALILVILNTFSSPFIQSISFLRLPETDGGTNFGAFGWCSSTFCLPNAVAYEYEPYVNKALTGGMMLWAISVIFVFFTVLAILPLLFIHESKALRTVGNRVFFVYTMGLATLLVVISWLFSIYGWSIAHRAFELSDIEVSFGPAMWMGLTAALCMLIVFILRWPAEAWDGTTTRANGGVGARGVPQVPANGYYHYKRTTREVVPSY</sequence>
<gene>
    <name evidence="2" type="ORF">V865_008263</name>
</gene>
<dbReference type="GO" id="GO:0032153">
    <property type="term" value="C:cell division site"/>
    <property type="evidence" value="ECO:0007669"/>
    <property type="project" value="TreeGrafter"/>
</dbReference>
<reference evidence="2 3" key="1">
    <citation type="submission" date="2024-01" db="EMBL/GenBank/DDBJ databases">
        <title>Comparative genomics of Cryptococcus and Kwoniella reveals pathogenesis evolution and contrasting modes of karyotype evolution via chromosome fusion or intercentromeric recombination.</title>
        <authorList>
            <person name="Coelho M.A."/>
            <person name="David-Palma M."/>
            <person name="Shea T."/>
            <person name="Bowers K."/>
            <person name="McGinley-Smith S."/>
            <person name="Mohammad A.W."/>
            <person name="Gnirke A."/>
            <person name="Yurkov A.M."/>
            <person name="Nowrousian M."/>
            <person name="Sun S."/>
            <person name="Cuomo C.A."/>
            <person name="Heitman J."/>
        </authorList>
    </citation>
    <scope>NUCLEOTIDE SEQUENCE [LARGE SCALE GENOMIC DNA]</scope>
    <source>
        <strain evidence="2 3">PYCC6329</strain>
    </source>
</reference>
<dbReference type="GeneID" id="91107064"/>
<evidence type="ECO:0000313" key="2">
    <source>
        <dbReference type="EMBL" id="WWD10130.1"/>
    </source>
</evidence>
<evidence type="ECO:0000313" key="3">
    <source>
        <dbReference type="Proteomes" id="UP001358614"/>
    </source>
</evidence>
<dbReference type="InterPro" id="IPR051380">
    <property type="entry name" value="pH-response_reg_palI/RIM9"/>
</dbReference>
<dbReference type="KEGG" id="ker:91107064"/>
<dbReference type="PANTHER" id="PTHR28013">
    <property type="entry name" value="PROTEIN DCV1-RELATED"/>
    <property type="match status" value="1"/>
</dbReference>
<dbReference type="GO" id="GO:0005886">
    <property type="term" value="C:plasma membrane"/>
    <property type="evidence" value="ECO:0007669"/>
    <property type="project" value="TreeGrafter"/>
</dbReference>
<dbReference type="PANTHER" id="PTHR28013:SF4">
    <property type="entry name" value="MARVEL DOMAIN-CONTAINING PROTEIN"/>
    <property type="match status" value="1"/>
</dbReference>
<feature type="transmembrane region" description="Helical" evidence="1">
    <location>
        <begin position="141"/>
        <end position="165"/>
    </location>
</feature>